<comment type="caution">
    <text evidence="2">The sequence shown here is derived from an EMBL/GenBank/DDBJ whole genome shotgun (WGS) entry which is preliminary data.</text>
</comment>
<protein>
    <submittedName>
        <fullName evidence="2">Uncharacterized protein</fullName>
    </submittedName>
</protein>
<keyword evidence="3" id="KW-1185">Reference proteome</keyword>
<evidence type="ECO:0000313" key="2">
    <source>
        <dbReference type="EMBL" id="GAA0172581.1"/>
    </source>
</evidence>
<dbReference type="EMBL" id="BAABME010008194">
    <property type="protein sequence ID" value="GAA0172581.1"/>
    <property type="molecule type" value="Genomic_DNA"/>
</dbReference>
<feature type="region of interest" description="Disordered" evidence="1">
    <location>
        <begin position="108"/>
        <end position="137"/>
    </location>
</feature>
<dbReference type="AlphaFoldDB" id="A0AAV3RBI9"/>
<accession>A0AAV3RBI9</accession>
<organism evidence="2 3">
    <name type="scientific">Lithospermum erythrorhizon</name>
    <name type="common">Purple gromwell</name>
    <name type="synonym">Lithospermum officinale var. erythrorhizon</name>
    <dbReference type="NCBI Taxonomy" id="34254"/>
    <lineage>
        <taxon>Eukaryota</taxon>
        <taxon>Viridiplantae</taxon>
        <taxon>Streptophyta</taxon>
        <taxon>Embryophyta</taxon>
        <taxon>Tracheophyta</taxon>
        <taxon>Spermatophyta</taxon>
        <taxon>Magnoliopsida</taxon>
        <taxon>eudicotyledons</taxon>
        <taxon>Gunneridae</taxon>
        <taxon>Pentapetalae</taxon>
        <taxon>asterids</taxon>
        <taxon>lamiids</taxon>
        <taxon>Boraginales</taxon>
        <taxon>Boraginaceae</taxon>
        <taxon>Boraginoideae</taxon>
        <taxon>Lithospermeae</taxon>
        <taxon>Lithospermum</taxon>
    </lineage>
</organism>
<reference evidence="2 3" key="1">
    <citation type="submission" date="2024-01" db="EMBL/GenBank/DDBJ databases">
        <title>The complete chloroplast genome sequence of Lithospermum erythrorhizon: insights into the phylogenetic relationship among Boraginaceae species and the maternal lineages of purple gromwells.</title>
        <authorList>
            <person name="Okada T."/>
            <person name="Watanabe K."/>
        </authorList>
    </citation>
    <scope>NUCLEOTIDE SEQUENCE [LARGE SCALE GENOMIC DNA]</scope>
</reference>
<name>A0AAV3RBI9_LITER</name>
<sequence>MDAIENAASSSVEPTYAKRTTDQIFAKFDKLEKEKRFGNAIGKKITMPAECSNSGMQSEYAIGLGNVQQMPSARWCTRLEQCNQYIDFYNYNIKTCMNCLHELQKKREEHEASEGNQESTIGSRLRKRKTRSPRLSPKAVADLVYEMKKPHGKTLKKKKIDEKRGKRKLVKDNDTSSDFEELDKLIHECDILQEDKNKKVKGMVKDSEIQKPKDLKEAEDKRRYSNIETKESKFKKYHLGKKSEPSFQHFLQGTKNYWIMPMIKKREM</sequence>
<evidence type="ECO:0000256" key="1">
    <source>
        <dbReference type="SAM" id="MobiDB-lite"/>
    </source>
</evidence>
<proteinExistence type="predicted"/>
<gene>
    <name evidence="2" type="ORF">LIER_26380</name>
</gene>
<evidence type="ECO:0000313" key="3">
    <source>
        <dbReference type="Proteomes" id="UP001454036"/>
    </source>
</evidence>
<dbReference type="Proteomes" id="UP001454036">
    <property type="component" value="Unassembled WGS sequence"/>
</dbReference>